<gene>
    <name evidence="1" type="ORF">AFCDBAGC_3903</name>
</gene>
<keyword evidence="2" id="KW-1185">Reference proteome</keyword>
<accession>A0ABQ4QL95</accession>
<dbReference type="EMBL" id="BPQG01000064">
    <property type="protein sequence ID" value="GJD46023.1"/>
    <property type="molecule type" value="Genomic_DNA"/>
</dbReference>
<proteinExistence type="predicted"/>
<reference evidence="1 2" key="1">
    <citation type="journal article" date="2021" name="Front. Microbiol.">
        <title>Comprehensive Comparative Genomics and Phenotyping of Methylobacterium Species.</title>
        <authorList>
            <person name="Alessa O."/>
            <person name="Ogura Y."/>
            <person name="Fujitani Y."/>
            <person name="Takami H."/>
            <person name="Hayashi T."/>
            <person name="Sahin N."/>
            <person name="Tani A."/>
        </authorList>
    </citation>
    <scope>NUCLEOTIDE SEQUENCE [LARGE SCALE GENOMIC DNA]</scope>
    <source>
        <strain evidence="1 2">DSM 23679</strain>
    </source>
</reference>
<protein>
    <submittedName>
        <fullName evidence="1">Uncharacterized protein</fullName>
    </submittedName>
</protein>
<evidence type="ECO:0000313" key="1">
    <source>
        <dbReference type="EMBL" id="GJD46023.1"/>
    </source>
</evidence>
<evidence type="ECO:0000313" key="2">
    <source>
        <dbReference type="Proteomes" id="UP001055117"/>
    </source>
</evidence>
<name>A0ABQ4QL95_9HYPH</name>
<organism evidence="1 2">
    <name type="scientific">Methylobacterium cerastii</name>
    <dbReference type="NCBI Taxonomy" id="932741"/>
    <lineage>
        <taxon>Bacteria</taxon>
        <taxon>Pseudomonadati</taxon>
        <taxon>Pseudomonadota</taxon>
        <taxon>Alphaproteobacteria</taxon>
        <taxon>Hyphomicrobiales</taxon>
        <taxon>Methylobacteriaceae</taxon>
        <taxon>Methylobacterium</taxon>
    </lineage>
</organism>
<comment type="caution">
    <text evidence="1">The sequence shown here is derived from an EMBL/GenBank/DDBJ whole genome shotgun (WGS) entry which is preliminary data.</text>
</comment>
<dbReference type="Proteomes" id="UP001055117">
    <property type="component" value="Unassembled WGS sequence"/>
</dbReference>
<sequence>MTVVWKLDWSWSASVTDSVPVAVRVVVVVEGLSSVTAATIGVPITAASFEPVIVKVTAWVETTRWLSVTLTL</sequence>